<protein>
    <submittedName>
        <fullName evidence="2">ABC transporter</fullName>
    </submittedName>
</protein>
<dbReference type="InterPro" id="IPR015061">
    <property type="entry name" value="DUF1882"/>
</dbReference>
<proteinExistence type="predicted"/>
<sequence length="181" mass="21338">MITDLDLKLIKMITSHYWIHKKGVGEKIHYNGRIFYDKFEKVEEPLTRNLLQSHFRKEITIAHSLVSASDKVENIVFDYNGSNPERFWHKAQLMLREEGFINFTAYETKTSGHLHLYVHKGHTTFQEACQLAKILSAKLAQKMPIEWKMFPSIDIPKNFNILVIPYNVYNKERGASWSRHM</sequence>
<dbReference type="SUPFAM" id="SSF56747">
    <property type="entry name" value="Prim-pol domain"/>
    <property type="match status" value="1"/>
</dbReference>
<evidence type="ECO:0000259" key="1">
    <source>
        <dbReference type="Pfam" id="PF08966"/>
    </source>
</evidence>
<dbReference type="Gene3D" id="3.90.920.20">
    <property type="entry name" value="HP0184-like"/>
    <property type="match status" value="1"/>
</dbReference>
<dbReference type="Pfam" id="PF08966">
    <property type="entry name" value="DUF1882"/>
    <property type="match status" value="1"/>
</dbReference>
<dbReference type="OrthoDB" id="5372715at2"/>
<dbReference type="InterPro" id="IPR044919">
    <property type="entry name" value="HP0184-like_sf"/>
</dbReference>
<dbReference type="KEGG" id="had:CDV25_08945"/>
<dbReference type="Proteomes" id="UP000244890">
    <property type="component" value="Chromosome"/>
</dbReference>
<dbReference type="RefSeq" id="WP_108911651.1">
    <property type="nucleotide sequence ID" value="NZ_CP021886.1"/>
</dbReference>
<organism evidence="2 3">
    <name type="scientific">Helicobacter apodemus</name>
    <dbReference type="NCBI Taxonomy" id="135569"/>
    <lineage>
        <taxon>Bacteria</taxon>
        <taxon>Pseudomonadati</taxon>
        <taxon>Campylobacterota</taxon>
        <taxon>Epsilonproteobacteria</taxon>
        <taxon>Campylobacterales</taxon>
        <taxon>Helicobacteraceae</taxon>
        <taxon>Helicobacter</taxon>
    </lineage>
</organism>
<dbReference type="EMBL" id="CP021886">
    <property type="protein sequence ID" value="AWI34875.1"/>
    <property type="molecule type" value="Genomic_DNA"/>
</dbReference>
<gene>
    <name evidence="2" type="ORF">CDV25_08945</name>
</gene>
<dbReference type="AlphaFoldDB" id="A0A2U8FH44"/>
<evidence type="ECO:0000313" key="2">
    <source>
        <dbReference type="EMBL" id="AWI34875.1"/>
    </source>
</evidence>
<accession>A0A2U8FH44</accession>
<reference evidence="2 3" key="1">
    <citation type="submission" date="2017-06" db="EMBL/GenBank/DDBJ databases">
        <title>Complete genome of Helicobacter apodemus.</title>
        <authorList>
            <person name="Cho S."/>
        </authorList>
    </citation>
    <scope>NUCLEOTIDE SEQUENCE [LARGE SCALE GENOMIC DNA]</scope>
    <source>
        <strain evidence="3">SNUVETPUB-15-01</strain>
    </source>
</reference>
<evidence type="ECO:0000313" key="3">
    <source>
        <dbReference type="Proteomes" id="UP000244890"/>
    </source>
</evidence>
<feature type="domain" description="DUF1882" evidence="1">
    <location>
        <begin position="2"/>
        <end position="74"/>
    </location>
</feature>
<name>A0A2U8FH44_9HELI</name>